<dbReference type="Proteomes" id="UP000319663">
    <property type="component" value="Unassembled WGS sequence"/>
</dbReference>
<dbReference type="SUPFAM" id="SSF81296">
    <property type="entry name" value="E set domains"/>
    <property type="match status" value="1"/>
</dbReference>
<dbReference type="PANTHER" id="PTHR10343:SF81">
    <property type="entry name" value="CRUCIFORM DNA-RECOGNIZING PROTEIN 1-RELATED"/>
    <property type="match status" value="1"/>
</dbReference>
<evidence type="ECO:0000313" key="5">
    <source>
        <dbReference type="Proteomes" id="UP000319663"/>
    </source>
</evidence>
<feature type="region of interest" description="Disordered" evidence="2">
    <location>
        <begin position="643"/>
        <end position="827"/>
    </location>
</feature>
<name>A0A507QW15_MONPU</name>
<dbReference type="GO" id="GO:0019901">
    <property type="term" value="F:protein kinase binding"/>
    <property type="evidence" value="ECO:0007669"/>
    <property type="project" value="TreeGrafter"/>
</dbReference>
<keyword evidence="5" id="KW-1185">Reference proteome</keyword>
<dbReference type="STRING" id="5098.A0A507QW15"/>
<dbReference type="GO" id="GO:0007165">
    <property type="term" value="P:signal transduction"/>
    <property type="evidence" value="ECO:0007669"/>
    <property type="project" value="TreeGrafter"/>
</dbReference>
<protein>
    <recommendedName>
        <fullName evidence="3">AMP-activated protein kinase glycogen-binding domain-containing protein</fullName>
    </recommendedName>
</protein>
<feature type="region of interest" description="Disordered" evidence="2">
    <location>
        <begin position="378"/>
        <end position="518"/>
    </location>
</feature>
<dbReference type="GO" id="GO:0005737">
    <property type="term" value="C:cytoplasm"/>
    <property type="evidence" value="ECO:0007669"/>
    <property type="project" value="TreeGrafter"/>
</dbReference>
<dbReference type="CDD" id="cd02859">
    <property type="entry name" value="E_set_AMPKbeta_like_N"/>
    <property type="match status" value="1"/>
</dbReference>
<organism evidence="4 5">
    <name type="scientific">Monascus purpureus</name>
    <name type="common">Red mold</name>
    <name type="synonym">Monascus anka</name>
    <dbReference type="NCBI Taxonomy" id="5098"/>
    <lineage>
        <taxon>Eukaryota</taxon>
        <taxon>Fungi</taxon>
        <taxon>Dikarya</taxon>
        <taxon>Ascomycota</taxon>
        <taxon>Pezizomycotina</taxon>
        <taxon>Eurotiomycetes</taxon>
        <taxon>Eurotiomycetidae</taxon>
        <taxon>Eurotiales</taxon>
        <taxon>Aspergillaceae</taxon>
        <taxon>Monascus</taxon>
    </lineage>
</organism>
<feature type="region of interest" description="Disordered" evidence="2">
    <location>
        <begin position="277"/>
        <end position="326"/>
    </location>
</feature>
<feature type="compositionally biased region" description="Basic and acidic residues" evidence="2">
    <location>
        <begin position="792"/>
        <end position="810"/>
    </location>
</feature>
<dbReference type="PANTHER" id="PTHR10343">
    <property type="entry name" value="5'-AMP-ACTIVATED PROTEIN KINASE , BETA SUBUNIT"/>
    <property type="match status" value="1"/>
</dbReference>
<gene>
    <name evidence="4" type="ORF">MPDQ_005658</name>
</gene>
<accession>A0A507QW15</accession>
<dbReference type="InterPro" id="IPR013783">
    <property type="entry name" value="Ig-like_fold"/>
</dbReference>
<feature type="compositionally biased region" description="Low complexity" evidence="2">
    <location>
        <begin position="685"/>
        <end position="698"/>
    </location>
</feature>
<evidence type="ECO:0000256" key="1">
    <source>
        <dbReference type="ARBA" id="ARBA00038216"/>
    </source>
</evidence>
<dbReference type="EMBL" id="VIFY01000041">
    <property type="protein sequence ID" value="TQB73555.1"/>
    <property type="molecule type" value="Genomic_DNA"/>
</dbReference>
<feature type="compositionally biased region" description="Polar residues" evidence="2">
    <location>
        <begin position="544"/>
        <end position="554"/>
    </location>
</feature>
<dbReference type="InterPro" id="IPR032640">
    <property type="entry name" value="AMPK1_CBM"/>
</dbReference>
<dbReference type="InterPro" id="IPR014756">
    <property type="entry name" value="Ig_E-set"/>
</dbReference>
<feature type="compositionally biased region" description="Polar residues" evidence="2">
    <location>
        <begin position="220"/>
        <end position="230"/>
    </location>
</feature>
<feature type="region of interest" description="Disordered" evidence="2">
    <location>
        <begin position="531"/>
        <end position="554"/>
    </location>
</feature>
<evidence type="ECO:0000259" key="3">
    <source>
        <dbReference type="Pfam" id="PF16561"/>
    </source>
</evidence>
<comment type="similarity">
    <text evidence="1">Belongs to the CRP1/MDG1 family.</text>
</comment>
<dbReference type="GO" id="GO:0031588">
    <property type="term" value="C:nucleotide-activated protein kinase complex"/>
    <property type="evidence" value="ECO:0007669"/>
    <property type="project" value="TreeGrafter"/>
</dbReference>
<feature type="region of interest" description="Disordered" evidence="2">
    <location>
        <begin position="616"/>
        <end position="635"/>
    </location>
</feature>
<feature type="domain" description="AMP-activated protein kinase glycogen-binding" evidence="3">
    <location>
        <begin position="107"/>
        <end position="177"/>
    </location>
</feature>
<comment type="caution">
    <text evidence="4">The sequence shown here is derived from an EMBL/GenBank/DDBJ whole genome shotgun (WGS) entry which is preliminary data.</text>
</comment>
<reference evidence="4 5" key="1">
    <citation type="submission" date="2019-06" db="EMBL/GenBank/DDBJ databases">
        <title>Wine fermentation using esterase from Monascus purpureus.</title>
        <authorList>
            <person name="Geng C."/>
            <person name="Zhang Y."/>
        </authorList>
    </citation>
    <scope>NUCLEOTIDE SEQUENCE [LARGE SCALE GENOMIC DNA]</scope>
    <source>
        <strain evidence="4">HQ1</strain>
    </source>
</reference>
<proteinExistence type="inferred from homology"/>
<dbReference type="Gene3D" id="2.60.40.10">
    <property type="entry name" value="Immunoglobulins"/>
    <property type="match status" value="1"/>
</dbReference>
<feature type="compositionally biased region" description="Low complexity" evidence="2">
    <location>
        <begin position="757"/>
        <end position="776"/>
    </location>
</feature>
<feature type="compositionally biased region" description="Low complexity" evidence="2">
    <location>
        <begin position="711"/>
        <end position="725"/>
    </location>
</feature>
<evidence type="ECO:0000256" key="2">
    <source>
        <dbReference type="SAM" id="MobiDB-lite"/>
    </source>
</evidence>
<feature type="compositionally biased region" description="Polar residues" evidence="2">
    <location>
        <begin position="622"/>
        <end position="631"/>
    </location>
</feature>
<sequence length="827" mass="86630">MASSRRTLINGGRSFGHPYVLHPFASSNSRFESPILKSTEDSQHDTDLTEPEDEGLQDCDVSNAALLFADNEHPPEYYIQQLKNFDEMEYTKEDYGKGTMPCSIRSQPAEKVFVTGTFNNWARTLRLDRKGDIFEKEVQLPITDDKIVYKFIVDGTWTTDKDAREEEDSDHNVNNVLLPEDIERASPSLIRRLSAALMAGVTPESTTAALAAQVPKESDNTSQGQANGNLPGTFPETPANEAEQFKVNPIPASSGIGNPTSAEPDQISKDAEQFSVSPIPASTGVGNPITLNPGEKVPQDVSANTVESTVRTDKEAYEGDVSSPVIPELKEGEARQFSVNPIPASTGVGNPITLKPGEKVPLPADITANTVESTVRTDKEAYEGDVSSPVIPGPKEGEARQFSVNPIPASTGVGNPITLRPGEKVPQDVSANTVESTVRTDKEAYEGDVSAPIAPGAAPIRSESDEAGEKIPPVSADLESMANDSVIPPVSTGLTPEASLPEGRRLTDTGVTIQSAAPTATATELAAAVPLEKNAKDKAPASETARTQGDTGVTIQSAAPAATATELAAAVPLEKHAQDKTLAPETAATPSDNDVTIQSAAPAATATELAAAVPLEKHAKNTETGATQGSTDVEVPGIVKKSLREAHKDPEAAGYPEVVEEKKELEQEILQKVPPSESAGTPGHTTTAVNVATAPAPTGDAASVRDTESKPQTTGPQATGATTGPLVTTGIAEAKTSEVSEGIAAPAAQDQAKETAAKGPPSTAPAAAAAAAAVTASQTRDPRPEIPSSKAQENKGDEHATNGNHAETREKKKKHGFFSKLKEKFKA</sequence>
<dbReference type="GO" id="GO:0005634">
    <property type="term" value="C:nucleus"/>
    <property type="evidence" value="ECO:0007669"/>
    <property type="project" value="TreeGrafter"/>
</dbReference>
<feature type="region of interest" description="Disordered" evidence="2">
    <location>
        <begin position="212"/>
        <end position="232"/>
    </location>
</feature>
<evidence type="ECO:0000313" key="4">
    <source>
        <dbReference type="EMBL" id="TQB73555.1"/>
    </source>
</evidence>
<feature type="region of interest" description="Disordered" evidence="2">
    <location>
        <begin position="572"/>
        <end position="594"/>
    </location>
</feature>
<dbReference type="AlphaFoldDB" id="A0A507QW15"/>
<dbReference type="Pfam" id="PF16561">
    <property type="entry name" value="AMPK1_CBM"/>
    <property type="match status" value="1"/>
</dbReference>
<dbReference type="InterPro" id="IPR050827">
    <property type="entry name" value="CRP1_MDG1_kinase"/>
</dbReference>